<dbReference type="InterPro" id="IPR036291">
    <property type="entry name" value="NAD(P)-bd_dom_sf"/>
</dbReference>
<dbReference type="EMBL" id="MU866192">
    <property type="protein sequence ID" value="KAK4176587.1"/>
    <property type="molecule type" value="Genomic_DNA"/>
</dbReference>
<reference evidence="4" key="2">
    <citation type="submission" date="2023-05" db="EMBL/GenBank/DDBJ databases">
        <authorList>
            <consortium name="Lawrence Berkeley National Laboratory"/>
            <person name="Steindorff A."/>
            <person name="Hensen N."/>
            <person name="Bonometti L."/>
            <person name="Westerberg I."/>
            <person name="Brannstrom I.O."/>
            <person name="Guillou S."/>
            <person name="Cros-Aarteil S."/>
            <person name="Calhoun S."/>
            <person name="Haridas S."/>
            <person name="Kuo A."/>
            <person name="Mondo S."/>
            <person name="Pangilinan J."/>
            <person name="Riley R."/>
            <person name="Labutti K."/>
            <person name="Andreopoulos B."/>
            <person name="Lipzen A."/>
            <person name="Chen C."/>
            <person name="Yanf M."/>
            <person name="Daum C."/>
            <person name="Ng V."/>
            <person name="Clum A."/>
            <person name="Ohm R."/>
            <person name="Martin F."/>
            <person name="Silar P."/>
            <person name="Natvig D."/>
            <person name="Lalanne C."/>
            <person name="Gautier V."/>
            <person name="Ament-Velasquez S.L."/>
            <person name="Kruys A."/>
            <person name="Hutchinson M.I."/>
            <person name="Powell A.J."/>
            <person name="Barry K."/>
            <person name="Miller A.N."/>
            <person name="Grigoriev I.V."/>
            <person name="Debuchy R."/>
            <person name="Gladieux P."/>
            <person name="Thoren M.H."/>
            <person name="Johannesson H."/>
        </authorList>
    </citation>
    <scope>NUCLEOTIDE SEQUENCE</scope>
    <source>
        <strain evidence="4">CBS 892.96</strain>
    </source>
</reference>
<name>A0AAN7A8R4_9PEZI</name>
<keyword evidence="5" id="KW-1185">Reference proteome</keyword>
<dbReference type="Proteomes" id="UP001302321">
    <property type="component" value="Unassembled WGS sequence"/>
</dbReference>
<comment type="caution">
    <text evidence="4">The sequence shown here is derived from an EMBL/GenBank/DDBJ whole genome shotgun (WGS) entry which is preliminary data.</text>
</comment>
<feature type="domain" description="NmrA-like" evidence="3">
    <location>
        <begin position="5"/>
        <end position="228"/>
    </location>
</feature>
<keyword evidence="2" id="KW-0560">Oxidoreductase</keyword>
<evidence type="ECO:0000313" key="5">
    <source>
        <dbReference type="Proteomes" id="UP001302321"/>
    </source>
</evidence>
<gene>
    <name evidence="4" type="ORF">QBC36DRAFT_290382</name>
</gene>
<accession>A0AAN7A8R4</accession>
<evidence type="ECO:0000259" key="3">
    <source>
        <dbReference type="Pfam" id="PF05368"/>
    </source>
</evidence>
<evidence type="ECO:0000256" key="1">
    <source>
        <dbReference type="ARBA" id="ARBA00022857"/>
    </source>
</evidence>
<proteinExistence type="predicted"/>
<sequence length="305" mass="33046">MVSIKTVAVLGGTGNLGPSIVRQLLSAGFTVTGLTRLTSTNSTPAYPDTVTVHKVDFASFDSLKTAFDGQDAVVSVVGSPGIPAQKLAVDAAIAAGVKRFIPSEFGVNTRKVRDWPIGKILKGKVEVVDYLIEREGEIEWTGLSTGLFFDWGLEKHGLSTINLQGKTSSLVDSGNEKFQVSTLAQVGRAVVKILQRPEETRNKYLVTSSFQASQNEIIKVVEELTGEKYPVVNREKADDLQKAGEEKLAVGDFRAFIDFLRAYNHKDGVGNAVKEEESANGLIGLEYEDLRGSVREWLVKAGVIS</sequence>
<dbReference type="Gene3D" id="3.90.25.10">
    <property type="entry name" value="UDP-galactose 4-epimerase, domain 1"/>
    <property type="match status" value="1"/>
</dbReference>
<dbReference type="PANTHER" id="PTHR47706">
    <property type="entry name" value="NMRA-LIKE FAMILY PROTEIN"/>
    <property type="match status" value="1"/>
</dbReference>
<dbReference type="PANTHER" id="PTHR47706:SF10">
    <property type="entry name" value="NMRA-LIKE DOMAIN-CONTAINING PROTEIN"/>
    <property type="match status" value="1"/>
</dbReference>
<dbReference type="SUPFAM" id="SSF51735">
    <property type="entry name" value="NAD(P)-binding Rossmann-fold domains"/>
    <property type="match status" value="1"/>
</dbReference>
<dbReference type="AlphaFoldDB" id="A0AAN7A8R4"/>
<dbReference type="GO" id="GO:0016491">
    <property type="term" value="F:oxidoreductase activity"/>
    <property type="evidence" value="ECO:0007669"/>
    <property type="project" value="UniProtKB-KW"/>
</dbReference>
<evidence type="ECO:0000256" key="2">
    <source>
        <dbReference type="ARBA" id="ARBA00023002"/>
    </source>
</evidence>
<evidence type="ECO:0000313" key="4">
    <source>
        <dbReference type="EMBL" id="KAK4176587.1"/>
    </source>
</evidence>
<dbReference type="InterPro" id="IPR008030">
    <property type="entry name" value="NmrA-like"/>
</dbReference>
<keyword evidence="1" id="KW-0521">NADP</keyword>
<dbReference type="InterPro" id="IPR045312">
    <property type="entry name" value="PCBER-like"/>
</dbReference>
<protein>
    <recommendedName>
        <fullName evidence="3">NmrA-like domain-containing protein</fullName>
    </recommendedName>
</protein>
<dbReference type="InterPro" id="IPR051609">
    <property type="entry name" value="NmrA/Isoflavone_reductase-like"/>
</dbReference>
<dbReference type="Pfam" id="PF05368">
    <property type="entry name" value="NmrA"/>
    <property type="match status" value="1"/>
</dbReference>
<dbReference type="Gene3D" id="3.40.50.720">
    <property type="entry name" value="NAD(P)-binding Rossmann-like Domain"/>
    <property type="match status" value="1"/>
</dbReference>
<organism evidence="4 5">
    <name type="scientific">Triangularia setosa</name>
    <dbReference type="NCBI Taxonomy" id="2587417"/>
    <lineage>
        <taxon>Eukaryota</taxon>
        <taxon>Fungi</taxon>
        <taxon>Dikarya</taxon>
        <taxon>Ascomycota</taxon>
        <taxon>Pezizomycotina</taxon>
        <taxon>Sordariomycetes</taxon>
        <taxon>Sordariomycetidae</taxon>
        <taxon>Sordariales</taxon>
        <taxon>Podosporaceae</taxon>
        <taxon>Triangularia</taxon>
    </lineage>
</organism>
<reference evidence="4" key="1">
    <citation type="journal article" date="2023" name="Mol. Phylogenet. Evol.">
        <title>Genome-scale phylogeny and comparative genomics of the fungal order Sordariales.</title>
        <authorList>
            <person name="Hensen N."/>
            <person name="Bonometti L."/>
            <person name="Westerberg I."/>
            <person name="Brannstrom I.O."/>
            <person name="Guillou S."/>
            <person name="Cros-Aarteil S."/>
            <person name="Calhoun S."/>
            <person name="Haridas S."/>
            <person name="Kuo A."/>
            <person name="Mondo S."/>
            <person name="Pangilinan J."/>
            <person name="Riley R."/>
            <person name="LaButti K."/>
            <person name="Andreopoulos B."/>
            <person name="Lipzen A."/>
            <person name="Chen C."/>
            <person name="Yan M."/>
            <person name="Daum C."/>
            <person name="Ng V."/>
            <person name="Clum A."/>
            <person name="Steindorff A."/>
            <person name="Ohm R.A."/>
            <person name="Martin F."/>
            <person name="Silar P."/>
            <person name="Natvig D.O."/>
            <person name="Lalanne C."/>
            <person name="Gautier V."/>
            <person name="Ament-Velasquez S.L."/>
            <person name="Kruys A."/>
            <person name="Hutchinson M.I."/>
            <person name="Powell A.J."/>
            <person name="Barry K."/>
            <person name="Miller A.N."/>
            <person name="Grigoriev I.V."/>
            <person name="Debuchy R."/>
            <person name="Gladieux P."/>
            <person name="Hiltunen Thoren M."/>
            <person name="Johannesson H."/>
        </authorList>
    </citation>
    <scope>NUCLEOTIDE SEQUENCE</scope>
    <source>
        <strain evidence="4">CBS 892.96</strain>
    </source>
</reference>
<dbReference type="CDD" id="cd05259">
    <property type="entry name" value="PCBER_SDR_a"/>
    <property type="match status" value="1"/>
</dbReference>